<keyword evidence="5 7" id="KW-1133">Transmembrane helix</keyword>
<accession>A0A9D2H1R8</accession>
<dbReference type="EC" id="2.7.8.13" evidence="7 8"/>
<feature type="transmembrane region" description="Helical" evidence="7">
    <location>
        <begin position="141"/>
        <end position="159"/>
    </location>
</feature>
<evidence type="ECO:0000256" key="9">
    <source>
        <dbReference type="PIRSR" id="PIRSR600715-1"/>
    </source>
</evidence>
<dbReference type="GO" id="GO:0009252">
    <property type="term" value="P:peptidoglycan biosynthetic process"/>
    <property type="evidence" value="ECO:0007669"/>
    <property type="project" value="UniProtKB-UniRule"/>
</dbReference>
<keyword evidence="7" id="KW-0131">Cell cycle</keyword>
<sequence length="315" mass="33621">MHELVLCLLTGFALSLPLCAVQIPLLKRAGAGQNILCYVKEHRDKGGTPTMGWLGFTLAAAGASLLLFQGDGRLFPALAVGGGYLLVGLLDDLLKKRRKDNLGLRPYQKICFQLAVALIAAFYCLYAGATKVYLPFTKQMIDLSWGIVPLGIFVFLATVNCVNLTDGLDGLAGSVSAVFFLFLGVLLSLEGQSGGLEVLSFCLAGALAAYLVFNVGRASVFMGDTGSLALGGFAAALSLFSGNVLLLPFLGAMFVVSGISVILQVISYQTRKKRIFLMAPIHHHFQEKGFSEGKIAYCYAAVTAFFGLLLLLPYL</sequence>
<keyword evidence="4 7" id="KW-0812">Transmembrane</keyword>
<feature type="transmembrane region" description="Helical" evidence="7">
    <location>
        <begin position="110"/>
        <end position="129"/>
    </location>
</feature>
<comment type="similarity">
    <text evidence="2 7">Belongs to the glycosyltransferase 4 family. MraY subfamily.</text>
</comment>
<dbReference type="PANTHER" id="PTHR22926">
    <property type="entry name" value="PHOSPHO-N-ACETYLMURAMOYL-PENTAPEPTIDE-TRANSFERASE"/>
    <property type="match status" value="1"/>
</dbReference>
<dbReference type="CDD" id="cd06852">
    <property type="entry name" value="GT_MraY"/>
    <property type="match status" value="1"/>
</dbReference>
<dbReference type="GO" id="GO:0005886">
    <property type="term" value="C:plasma membrane"/>
    <property type="evidence" value="ECO:0007669"/>
    <property type="project" value="UniProtKB-SubCell"/>
</dbReference>
<feature type="binding site" evidence="9">
    <location>
        <position position="224"/>
    </location>
    <ligand>
        <name>Mg(2+)</name>
        <dbReference type="ChEBI" id="CHEBI:18420"/>
    </ligand>
</feature>
<dbReference type="InterPro" id="IPR018480">
    <property type="entry name" value="PNAcMuramoyl-5peptid_Trfase_CS"/>
</dbReference>
<name>A0A9D2H1R8_9FIRM</name>
<dbReference type="GO" id="GO:0046872">
    <property type="term" value="F:metal ion binding"/>
    <property type="evidence" value="ECO:0007669"/>
    <property type="project" value="UniProtKB-KW"/>
</dbReference>
<evidence type="ECO:0000256" key="7">
    <source>
        <dbReference type="HAMAP-Rule" id="MF_00038"/>
    </source>
</evidence>
<keyword evidence="7" id="KW-0573">Peptidoglycan synthesis</keyword>
<dbReference type="InterPro" id="IPR003524">
    <property type="entry name" value="PNAcMuramoyl-5peptid_Trfase"/>
</dbReference>
<evidence type="ECO:0000256" key="2">
    <source>
        <dbReference type="ARBA" id="ARBA00005583"/>
    </source>
</evidence>
<comment type="pathway">
    <text evidence="7">Cell wall biogenesis; peptidoglycan biosynthesis.</text>
</comment>
<dbReference type="EMBL" id="DXAJ01000100">
    <property type="protein sequence ID" value="HJA03028.1"/>
    <property type="molecule type" value="Genomic_DNA"/>
</dbReference>
<reference evidence="10" key="1">
    <citation type="journal article" date="2021" name="PeerJ">
        <title>Extensive microbial diversity within the chicken gut microbiome revealed by metagenomics and culture.</title>
        <authorList>
            <person name="Gilroy R."/>
            <person name="Ravi A."/>
            <person name="Getino M."/>
            <person name="Pursley I."/>
            <person name="Horton D.L."/>
            <person name="Alikhan N.F."/>
            <person name="Baker D."/>
            <person name="Gharbi K."/>
            <person name="Hall N."/>
            <person name="Watson M."/>
            <person name="Adriaenssens E.M."/>
            <person name="Foster-Nyarko E."/>
            <person name="Jarju S."/>
            <person name="Secka A."/>
            <person name="Antonio M."/>
            <person name="Oren A."/>
            <person name="Chaudhuri R.R."/>
            <person name="La Ragione R."/>
            <person name="Hildebrand F."/>
            <person name="Pallen M.J."/>
        </authorList>
    </citation>
    <scope>NUCLEOTIDE SEQUENCE</scope>
    <source>
        <strain evidence="10">CHK156-179</strain>
    </source>
</reference>
<evidence type="ECO:0000256" key="8">
    <source>
        <dbReference type="NCBIfam" id="TIGR00445"/>
    </source>
</evidence>
<keyword evidence="7" id="KW-0961">Cell wall biogenesis/degradation</keyword>
<evidence type="ECO:0000256" key="1">
    <source>
        <dbReference type="ARBA" id="ARBA00004141"/>
    </source>
</evidence>
<keyword evidence="7 9" id="KW-0460">Magnesium</keyword>
<evidence type="ECO:0000256" key="3">
    <source>
        <dbReference type="ARBA" id="ARBA00022679"/>
    </source>
</evidence>
<dbReference type="GO" id="GO:0008963">
    <property type="term" value="F:phospho-N-acetylmuramoyl-pentapeptide-transferase activity"/>
    <property type="evidence" value="ECO:0007669"/>
    <property type="project" value="UniProtKB-UniRule"/>
</dbReference>
<dbReference type="Pfam" id="PF00953">
    <property type="entry name" value="Glycos_transf_4"/>
    <property type="match status" value="1"/>
</dbReference>
<comment type="caution">
    <text evidence="10">The sequence shown here is derived from an EMBL/GenBank/DDBJ whole genome shotgun (WGS) entry which is preliminary data.</text>
</comment>
<dbReference type="GO" id="GO:0008360">
    <property type="term" value="P:regulation of cell shape"/>
    <property type="evidence" value="ECO:0007669"/>
    <property type="project" value="UniProtKB-KW"/>
</dbReference>
<dbReference type="GO" id="GO:0051301">
    <property type="term" value="P:cell division"/>
    <property type="evidence" value="ECO:0007669"/>
    <property type="project" value="UniProtKB-KW"/>
</dbReference>
<evidence type="ECO:0000313" key="11">
    <source>
        <dbReference type="Proteomes" id="UP000824221"/>
    </source>
</evidence>
<keyword evidence="3 7" id="KW-0808">Transferase</keyword>
<gene>
    <name evidence="7 10" type="primary">mraY</name>
    <name evidence="10" type="ORF">H9797_06630</name>
</gene>
<evidence type="ECO:0000313" key="10">
    <source>
        <dbReference type="EMBL" id="HJA03028.1"/>
    </source>
</evidence>
<keyword evidence="6 7" id="KW-0472">Membrane</keyword>
<comment type="cofactor">
    <cofactor evidence="7 9">
        <name>Mg(2+)</name>
        <dbReference type="ChEBI" id="CHEBI:18420"/>
    </cofactor>
</comment>
<evidence type="ECO:0000256" key="6">
    <source>
        <dbReference type="ARBA" id="ARBA00023136"/>
    </source>
</evidence>
<dbReference type="InterPro" id="IPR000715">
    <property type="entry name" value="Glycosyl_transferase_4"/>
</dbReference>
<comment type="subcellular location">
    <subcellularLocation>
        <location evidence="7">Cell membrane</location>
        <topology evidence="7">Multi-pass membrane protein</topology>
    </subcellularLocation>
    <subcellularLocation>
        <location evidence="1">Membrane</location>
        <topology evidence="1">Multi-pass membrane protein</topology>
    </subcellularLocation>
</comment>
<feature type="transmembrane region" description="Helical" evidence="7">
    <location>
        <begin position="246"/>
        <end position="268"/>
    </location>
</feature>
<protein>
    <recommendedName>
        <fullName evidence="7 8">Phospho-N-acetylmuramoyl-pentapeptide-transferase</fullName>
        <ecNumber evidence="7 8">2.7.8.13</ecNumber>
    </recommendedName>
    <alternativeName>
        <fullName evidence="7">UDP-MurNAc-pentapeptide phosphotransferase</fullName>
    </alternativeName>
</protein>
<dbReference type="PANTHER" id="PTHR22926:SF5">
    <property type="entry name" value="PHOSPHO-N-ACETYLMURAMOYL-PENTAPEPTIDE-TRANSFERASE HOMOLOG"/>
    <property type="match status" value="1"/>
</dbReference>
<feature type="binding site" evidence="9">
    <location>
        <position position="163"/>
    </location>
    <ligand>
        <name>Mg(2+)</name>
        <dbReference type="ChEBI" id="CHEBI:18420"/>
    </ligand>
</feature>
<keyword evidence="7" id="KW-1003">Cell membrane</keyword>
<dbReference type="NCBIfam" id="TIGR00445">
    <property type="entry name" value="mraY"/>
    <property type="match status" value="1"/>
</dbReference>
<evidence type="ECO:0000256" key="5">
    <source>
        <dbReference type="ARBA" id="ARBA00022989"/>
    </source>
</evidence>
<dbReference type="PROSITE" id="PS01348">
    <property type="entry name" value="MRAY_2"/>
    <property type="match status" value="1"/>
</dbReference>
<proteinExistence type="inferred from homology"/>
<feature type="transmembrane region" description="Helical" evidence="7">
    <location>
        <begin position="295"/>
        <end position="314"/>
    </location>
</feature>
<evidence type="ECO:0000256" key="4">
    <source>
        <dbReference type="ARBA" id="ARBA00022692"/>
    </source>
</evidence>
<feature type="transmembrane region" description="Helical" evidence="7">
    <location>
        <begin position="220"/>
        <end position="240"/>
    </location>
</feature>
<dbReference type="AlphaFoldDB" id="A0A9D2H1R8"/>
<feature type="transmembrane region" description="Helical" evidence="7">
    <location>
        <begin position="195"/>
        <end position="213"/>
    </location>
</feature>
<comment type="catalytic activity">
    <reaction evidence="7">
        <text>UDP-N-acetyl-alpha-D-muramoyl-L-alanyl-gamma-D-glutamyl-meso-2,6-diaminopimeloyl-D-alanyl-D-alanine + di-trans,octa-cis-undecaprenyl phosphate = di-trans,octa-cis-undecaprenyl diphospho-N-acetyl-alpha-D-muramoyl-L-alanyl-D-glutamyl-meso-2,6-diaminopimeloyl-D-alanyl-D-alanine + UMP</text>
        <dbReference type="Rhea" id="RHEA:28386"/>
        <dbReference type="ChEBI" id="CHEBI:57865"/>
        <dbReference type="ChEBI" id="CHEBI:60392"/>
        <dbReference type="ChEBI" id="CHEBI:61386"/>
        <dbReference type="ChEBI" id="CHEBI:61387"/>
        <dbReference type="EC" id="2.7.8.13"/>
    </reaction>
</comment>
<comment type="function">
    <text evidence="7">Catalyzes the initial step of the lipid cycle reactions in the biosynthesis of the cell wall peptidoglycan: transfers peptidoglycan precursor phospho-MurNAc-pentapeptide from UDP-MurNAc-pentapeptide onto the lipid carrier undecaprenyl phosphate, yielding undecaprenyl-pyrophosphoryl-MurNAc-pentapeptide, known as lipid I.</text>
</comment>
<keyword evidence="7" id="KW-0133">Cell shape</keyword>
<dbReference type="GO" id="GO:0071555">
    <property type="term" value="P:cell wall organization"/>
    <property type="evidence" value="ECO:0007669"/>
    <property type="project" value="UniProtKB-KW"/>
</dbReference>
<reference evidence="10" key="2">
    <citation type="submission" date="2021-04" db="EMBL/GenBank/DDBJ databases">
        <authorList>
            <person name="Gilroy R."/>
        </authorList>
    </citation>
    <scope>NUCLEOTIDE SEQUENCE</scope>
    <source>
        <strain evidence="10">CHK156-179</strain>
    </source>
</reference>
<feature type="transmembrane region" description="Helical" evidence="7">
    <location>
        <begin position="74"/>
        <end position="90"/>
    </location>
</feature>
<dbReference type="HAMAP" id="MF_00038">
    <property type="entry name" value="MraY"/>
    <property type="match status" value="1"/>
</dbReference>
<keyword evidence="7" id="KW-0132">Cell division</keyword>
<organism evidence="10 11">
    <name type="scientific">Candidatus Gallimonas gallistercoris</name>
    <dbReference type="NCBI Taxonomy" id="2838602"/>
    <lineage>
        <taxon>Bacteria</taxon>
        <taxon>Bacillati</taxon>
        <taxon>Bacillota</taxon>
        <taxon>Clostridia</taxon>
        <taxon>Candidatus Gallimonas</taxon>
    </lineage>
</organism>
<dbReference type="Proteomes" id="UP000824221">
    <property type="component" value="Unassembled WGS sequence"/>
</dbReference>
<feature type="transmembrane region" description="Helical" evidence="7">
    <location>
        <begin position="171"/>
        <end position="189"/>
    </location>
</feature>
<keyword evidence="7 9" id="KW-0479">Metal-binding</keyword>